<accession>A9HLN0</accession>
<dbReference type="SUPFAM" id="SSF53041">
    <property type="entry name" value="Resolvase-like"/>
    <property type="match status" value="1"/>
</dbReference>
<dbReference type="PANTHER" id="PTHR30461">
    <property type="entry name" value="DNA-INVERTASE FROM LAMBDOID PROPHAGE"/>
    <property type="match status" value="1"/>
</dbReference>
<dbReference type="AlphaFoldDB" id="A9HLN0"/>
<sequence length="201" mass="21817">MRYHLNEVLDSMEMGMRIGYARTSTTEQAAGLAAQVRDLEAQGCNRVFAEQVSGTITVRPELEAAIDYLRQGDALVVTKPDRLARSTTDLLSFVHRVQAKGADLVILSMGGQPLDTSSPTSKLTLTLLAAVAEFERDIMKERQAEGIAKAKAEGKYRGRKPTARAKAVHVRAMSAEGVSPTEIAKRLGIGRASVYRCLEVA</sequence>
<dbReference type="InterPro" id="IPR009057">
    <property type="entry name" value="Homeodomain-like_sf"/>
</dbReference>
<dbReference type="InterPro" id="IPR036162">
    <property type="entry name" value="Resolvase-like_N_sf"/>
</dbReference>
<dbReference type="EMBL" id="AM889285">
    <property type="protein sequence ID" value="CAP56190.1"/>
    <property type="molecule type" value="Genomic_DNA"/>
</dbReference>
<dbReference type="InterPro" id="IPR050639">
    <property type="entry name" value="SSR_resolvase"/>
</dbReference>
<dbReference type="Proteomes" id="UP000001176">
    <property type="component" value="Chromosome"/>
</dbReference>
<dbReference type="CDD" id="cd03768">
    <property type="entry name" value="SR_ResInv"/>
    <property type="match status" value="1"/>
</dbReference>
<dbReference type="InterPro" id="IPR006120">
    <property type="entry name" value="Resolvase_HTH_dom"/>
</dbReference>
<dbReference type="InterPro" id="IPR006119">
    <property type="entry name" value="Resolv_N"/>
</dbReference>
<protein>
    <submittedName>
        <fullName evidence="3">Putative resolvase</fullName>
    </submittedName>
</protein>
<dbReference type="SMART" id="SM00857">
    <property type="entry name" value="Resolvase"/>
    <property type="match status" value="1"/>
</dbReference>
<evidence type="ECO:0000256" key="1">
    <source>
        <dbReference type="ARBA" id="ARBA00009913"/>
    </source>
</evidence>
<dbReference type="PROSITE" id="PS51736">
    <property type="entry name" value="RECOMBINASES_3"/>
    <property type="match status" value="1"/>
</dbReference>
<gene>
    <name evidence="3" type="ordered locus">GDI2247</name>
</gene>
<evidence type="ECO:0000313" key="3">
    <source>
        <dbReference type="EMBL" id="CAP56190.1"/>
    </source>
</evidence>
<dbReference type="GO" id="GO:0003677">
    <property type="term" value="F:DNA binding"/>
    <property type="evidence" value="ECO:0007669"/>
    <property type="project" value="InterPro"/>
</dbReference>
<dbReference type="Pfam" id="PF02796">
    <property type="entry name" value="HTH_7"/>
    <property type="match status" value="1"/>
</dbReference>
<comment type="similarity">
    <text evidence="1">Belongs to the site-specific recombinase resolvase family.</text>
</comment>
<dbReference type="PANTHER" id="PTHR30461:SF26">
    <property type="entry name" value="RESOLVASE HOMOLOG YNEB"/>
    <property type="match status" value="1"/>
</dbReference>
<reference evidence="3 4" key="1">
    <citation type="journal article" date="2009" name="BMC Genomics">
        <title>Complete genome sequence of the sugarcane nitrogen-fixing endophyte Gluconacetobacter diazotrophicus Pal5.</title>
        <authorList>
            <person name="Bertalan M."/>
            <person name="Albano R."/>
            <person name="Padua V."/>
            <person name="Rouws L."/>
            <person name="Rojas C."/>
            <person name="Hemerly A."/>
            <person name="Teixeira K."/>
            <person name="Schwab S."/>
            <person name="Araujo J."/>
            <person name="Oliveira A."/>
            <person name="Franca L."/>
            <person name="Magalhaes V."/>
            <person name="Alqueres S."/>
            <person name="Cardoso A."/>
            <person name="Almeida W."/>
            <person name="Loureiro M.M."/>
            <person name="Nogueira E."/>
            <person name="Cidade D."/>
            <person name="Oliveira D."/>
            <person name="Simao T."/>
            <person name="Macedo J."/>
            <person name="Valadao A."/>
            <person name="Dreschsel M."/>
            <person name="Freitas F."/>
            <person name="Vidal M."/>
            <person name="Guedes H."/>
            <person name="Rodrigues E."/>
            <person name="Meneses C."/>
            <person name="Brioso P."/>
            <person name="Pozzer L."/>
            <person name="Figueiredo D."/>
            <person name="Montano H."/>
            <person name="Junior J."/>
            <person name="Filho G."/>
            <person name="Flores V."/>
            <person name="Ferreira B."/>
            <person name="Branco A."/>
            <person name="Gonzalez P."/>
            <person name="Guillobel H."/>
            <person name="Lemos M."/>
            <person name="Seibel L."/>
            <person name="Macedo J."/>
            <person name="Alves-Ferreira M."/>
            <person name="Sachetto-Martins G."/>
            <person name="Coelho A."/>
            <person name="Santos E."/>
            <person name="Amaral G."/>
            <person name="Neves A."/>
            <person name="Pacheco A.B."/>
            <person name="Carvalho D."/>
            <person name="Lery L."/>
            <person name="Bisch P."/>
            <person name="Rossle S.C."/>
            <person name="Urmenyi T."/>
            <person name="Kruger W.V."/>
            <person name="Martins O."/>
            <person name="Baldani J.I."/>
            <person name="Ferreira P.C."/>
        </authorList>
    </citation>
    <scope>NUCLEOTIDE SEQUENCE [LARGE SCALE GENOMIC DNA]</scope>
    <source>
        <strain evidence="4">ATCC 49037 / DSM 5601 / CCUG 37298 / CIP 103539 / LMG 7603 / PAl5</strain>
    </source>
</reference>
<dbReference type="GO" id="GO:0000150">
    <property type="term" value="F:DNA strand exchange activity"/>
    <property type="evidence" value="ECO:0007669"/>
    <property type="project" value="InterPro"/>
</dbReference>
<dbReference type="Pfam" id="PF00239">
    <property type="entry name" value="Resolvase"/>
    <property type="match status" value="1"/>
</dbReference>
<evidence type="ECO:0000313" key="4">
    <source>
        <dbReference type="Proteomes" id="UP000001176"/>
    </source>
</evidence>
<keyword evidence="4" id="KW-1185">Reference proteome</keyword>
<evidence type="ECO:0000259" key="2">
    <source>
        <dbReference type="PROSITE" id="PS51736"/>
    </source>
</evidence>
<organism evidence="3 4">
    <name type="scientific">Gluconacetobacter diazotrophicus (strain ATCC 49037 / DSM 5601 / CCUG 37298 / CIP 103539 / LMG 7603 / PAl5)</name>
    <dbReference type="NCBI Taxonomy" id="272568"/>
    <lineage>
        <taxon>Bacteria</taxon>
        <taxon>Pseudomonadati</taxon>
        <taxon>Pseudomonadota</taxon>
        <taxon>Alphaproteobacteria</taxon>
        <taxon>Acetobacterales</taxon>
        <taxon>Acetobacteraceae</taxon>
        <taxon>Gluconacetobacter</taxon>
    </lineage>
</organism>
<dbReference type="Gene3D" id="3.40.50.1390">
    <property type="entry name" value="Resolvase, N-terminal catalytic domain"/>
    <property type="match status" value="1"/>
</dbReference>
<dbReference type="KEGG" id="gdi:GDI2247"/>
<dbReference type="Gene3D" id="1.10.10.60">
    <property type="entry name" value="Homeodomain-like"/>
    <property type="match status" value="1"/>
</dbReference>
<proteinExistence type="inferred from homology"/>
<dbReference type="SUPFAM" id="SSF46689">
    <property type="entry name" value="Homeodomain-like"/>
    <property type="match status" value="1"/>
</dbReference>
<feature type="domain" description="Resolvase/invertase-type recombinase catalytic" evidence="2">
    <location>
        <begin position="16"/>
        <end position="154"/>
    </location>
</feature>
<name>A9HLN0_GLUDA</name>